<feature type="domain" description="Ig-like" evidence="1">
    <location>
        <begin position="39"/>
        <end position="113"/>
    </location>
</feature>
<dbReference type="PROSITE" id="PS50835">
    <property type="entry name" value="IG_LIKE"/>
    <property type="match status" value="1"/>
</dbReference>
<dbReference type="SUPFAM" id="SSF48726">
    <property type="entry name" value="Immunoglobulin"/>
    <property type="match status" value="1"/>
</dbReference>
<protein>
    <submittedName>
        <fullName evidence="2">ICAM5 protein</fullName>
    </submittedName>
</protein>
<dbReference type="GO" id="GO:0005178">
    <property type="term" value="F:integrin binding"/>
    <property type="evidence" value="ECO:0007669"/>
    <property type="project" value="InterPro"/>
</dbReference>
<keyword evidence="3" id="KW-1185">Reference proteome</keyword>
<organism evidence="2 3">
    <name type="scientific">Poecile atricapillus</name>
    <name type="common">Black-capped chickadee</name>
    <name type="synonym">Parus atricapillus</name>
    <dbReference type="NCBI Taxonomy" id="48891"/>
    <lineage>
        <taxon>Eukaryota</taxon>
        <taxon>Metazoa</taxon>
        <taxon>Chordata</taxon>
        <taxon>Craniata</taxon>
        <taxon>Vertebrata</taxon>
        <taxon>Euteleostomi</taxon>
        <taxon>Archelosauria</taxon>
        <taxon>Archosauria</taxon>
        <taxon>Dinosauria</taxon>
        <taxon>Saurischia</taxon>
        <taxon>Theropoda</taxon>
        <taxon>Coelurosauria</taxon>
        <taxon>Aves</taxon>
        <taxon>Neognathae</taxon>
        <taxon>Neoaves</taxon>
        <taxon>Telluraves</taxon>
        <taxon>Australaves</taxon>
        <taxon>Passeriformes</taxon>
        <taxon>Paridae</taxon>
        <taxon>Poecile</taxon>
    </lineage>
</organism>
<dbReference type="InterPro" id="IPR047012">
    <property type="entry name" value="ICAM_VCAM"/>
</dbReference>
<evidence type="ECO:0000259" key="1">
    <source>
        <dbReference type="PROSITE" id="PS50835"/>
    </source>
</evidence>
<dbReference type="Proteomes" id="UP000540071">
    <property type="component" value="Unassembled WGS sequence"/>
</dbReference>
<dbReference type="AlphaFoldDB" id="A0A7K7R955"/>
<sequence>SFPNLFLILIPPFPNLFPAFSQPFPHPPPSFPSLPPAEPRLDASGCPLQQNWTEGEPGLLRCRARGQPQPQVLCSKDGNSLPAGIPQPALRQHAGIYRCRATNELGTAESNVTVWVQCGSRAQGGFFGVFWGFFGVF</sequence>
<proteinExistence type="predicted"/>
<dbReference type="PANTHER" id="PTHR13771:SF9">
    <property type="entry name" value="INTERCELLULAR ADHESION MOLECULE 5"/>
    <property type="match status" value="1"/>
</dbReference>
<dbReference type="GO" id="GO:0005886">
    <property type="term" value="C:plasma membrane"/>
    <property type="evidence" value="ECO:0007669"/>
    <property type="project" value="TreeGrafter"/>
</dbReference>
<comment type="caution">
    <text evidence="2">The sequence shown here is derived from an EMBL/GenBank/DDBJ whole genome shotgun (WGS) entry which is preliminary data.</text>
</comment>
<evidence type="ECO:0000313" key="3">
    <source>
        <dbReference type="Proteomes" id="UP000540071"/>
    </source>
</evidence>
<feature type="non-terminal residue" evidence="2">
    <location>
        <position position="137"/>
    </location>
</feature>
<dbReference type="EMBL" id="VZSS01000336">
    <property type="protein sequence ID" value="NWZ88483.1"/>
    <property type="molecule type" value="Genomic_DNA"/>
</dbReference>
<gene>
    <name evidence="2" type="primary">Icam5</name>
    <name evidence="2" type="ORF">POEATR_R15422</name>
</gene>
<dbReference type="FunFam" id="2.60.40.10:FF:000641">
    <property type="entry name" value="Intercellular adhesion molecule 1"/>
    <property type="match status" value="1"/>
</dbReference>
<dbReference type="Pfam" id="PF13895">
    <property type="entry name" value="Ig_2"/>
    <property type="match status" value="1"/>
</dbReference>
<dbReference type="CDD" id="cd00096">
    <property type="entry name" value="Ig"/>
    <property type="match status" value="1"/>
</dbReference>
<dbReference type="InterPro" id="IPR013783">
    <property type="entry name" value="Ig-like_fold"/>
</dbReference>
<name>A0A7K7R955_POEAT</name>
<dbReference type="InterPro" id="IPR036179">
    <property type="entry name" value="Ig-like_dom_sf"/>
</dbReference>
<evidence type="ECO:0000313" key="2">
    <source>
        <dbReference type="EMBL" id="NWZ88483.1"/>
    </source>
</evidence>
<accession>A0A7K7R955</accession>
<dbReference type="GO" id="GO:0007155">
    <property type="term" value="P:cell adhesion"/>
    <property type="evidence" value="ECO:0007669"/>
    <property type="project" value="InterPro"/>
</dbReference>
<dbReference type="Gene3D" id="2.60.40.10">
    <property type="entry name" value="Immunoglobulins"/>
    <property type="match status" value="1"/>
</dbReference>
<feature type="non-terminal residue" evidence="2">
    <location>
        <position position="1"/>
    </location>
</feature>
<dbReference type="PANTHER" id="PTHR13771">
    <property type="entry name" value="INTERCELLULAR ADHESION MOLECULE"/>
    <property type="match status" value="1"/>
</dbReference>
<dbReference type="InterPro" id="IPR007110">
    <property type="entry name" value="Ig-like_dom"/>
</dbReference>
<reference evidence="2 3" key="1">
    <citation type="submission" date="2019-09" db="EMBL/GenBank/DDBJ databases">
        <title>Bird 10,000 Genomes (B10K) Project - Family phase.</title>
        <authorList>
            <person name="Zhang G."/>
        </authorList>
    </citation>
    <scope>NUCLEOTIDE SEQUENCE [LARGE SCALE GENOMIC DNA]</scope>
    <source>
        <strain evidence="2">OUT-0023</strain>
        <tissue evidence="2">Blood</tissue>
    </source>
</reference>